<dbReference type="EMBL" id="UINC01163323">
    <property type="protein sequence ID" value="SVD63578.1"/>
    <property type="molecule type" value="Genomic_DNA"/>
</dbReference>
<dbReference type="Gene3D" id="1.25.40.10">
    <property type="entry name" value="Tetratricopeptide repeat domain"/>
    <property type="match status" value="1"/>
</dbReference>
<feature type="non-terminal residue" evidence="1">
    <location>
        <position position="1"/>
    </location>
</feature>
<accession>A0A382WZC6</accession>
<dbReference type="InterPro" id="IPR011990">
    <property type="entry name" value="TPR-like_helical_dom_sf"/>
</dbReference>
<sequence>TIRCSSSSNLEEDVAQNLRYYPEDWQSFNQNQTLISAELEQLFLKPRDRDKRFIKYCLFEVARFNYRRKKTNALRTTSVVGLDRCLFLAKSDKNNGHSLYSLALYRAIETVVNRPLDEKRRDIVKTIFAEASSLFPGSLALLFNYARYQWLIGEKNDAFATFQILIDGLHSHYFEPTRDLVWLRVFENTLELMPPQDYFKSLADDVATGNQISINGRAVIGATAMSYMAIYHLQKENLKIGLTYLDRALKLFPNHFPAARLRFKTLHALGDDCE</sequence>
<protein>
    <submittedName>
        <fullName evidence="1">Uncharacterized protein</fullName>
    </submittedName>
</protein>
<organism evidence="1">
    <name type="scientific">marine metagenome</name>
    <dbReference type="NCBI Taxonomy" id="408172"/>
    <lineage>
        <taxon>unclassified sequences</taxon>
        <taxon>metagenomes</taxon>
        <taxon>ecological metagenomes</taxon>
    </lineage>
</organism>
<reference evidence="1" key="1">
    <citation type="submission" date="2018-05" db="EMBL/GenBank/DDBJ databases">
        <authorList>
            <person name="Lanie J.A."/>
            <person name="Ng W.-L."/>
            <person name="Kazmierczak K.M."/>
            <person name="Andrzejewski T.M."/>
            <person name="Davidsen T.M."/>
            <person name="Wayne K.J."/>
            <person name="Tettelin H."/>
            <person name="Glass J.I."/>
            <person name="Rusch D."/>
            <person name="Podicherti R."/>
            <person name="Tsui H.-C.T."/>
            <person name="Winkler M.E."/>
        </authorList>
    </citation>
    <scope>NUCLEOTIDE SEQUENCE</scope>
</reference>
<evidence type="ECO:0000313" key="1">
    <source>
        <dbReference type="EMBL" id="SVD63578.1"/>
    </source>
</evidence>
<gene>
    <name evidence="1" type="ORF">METZ01_LOCUS416432</name>
</gene>
<dbReference type="AlphaFoldDB" id="A0A382WZC6"/>
<name>A0A382WZC6_9ZZZZ</name>
<feature type="non-terminal residue" evidence="1">
    <location>
        <position position="274"/>
    </location>
</feature>
<proteinExistence type="predicted"/>
<dbReference type="SUPFAM" id="SSF48452">
    <property type="entry name" value="TPR-like"/>
    <property type="match status" value="1"/>
</dbReference>